<dbReference type="Proteomes" id="UP001165960">
    <property type="component" value="Unassembled WGS sequence"/>
</dbReference>
<accession>A0ACC2RMT3</accession>
<sequence>MFPPCNSAKTAQLQHYLGVLDHNSLYCHQMVADLFAQIVFHDKRLSPCATVTYQSIQPMMDKEYNKHYMAAITYNPPTPTPATTPHLPAPPNPRPPRPALPLCLPSHAILPTRHHSFPPQ</sequence>
<dbReference type="EMBL" id="QTSX02007112">
    <property type="protein sequence ID" value="KAJ9051418.1"/>
    <property type="molecule type" value="Genomic_DNA"/>
</dbReference>
<protein>
    <submittedName>
        <fullName evidence="1">Uncharacterized protein</fullName>
    </submittedName>
</protein>
<evidence type="ECO:0000313" key="2">
    <source>
        <dbReference type="Proteomes" id="UP001165960"/>
    </source>
</evidence>
<organism evidence="1 2">
    <name type="scientific">Entomophthora muscae</name>
    <dbReference type="NCBI Taxonomy" id="34485"/>
    <lineage>
        <taxon>Eukaryota</taxon>
        <taxon>Fungi</taxon>
        <taxon>Fungi incertae sedis</taxon>
        <taxon>Zoopagomycota</taxon>
        <taxon>Entomophthoromycotina</taxon>
        <taxon>Entomophthoromycetes</taxon>
        <taxon>Entomophthorales</taxon>
        <taxon>Entomophthoraceae</taxon>
        <taxon>Entomophthora</taxon>
    </lineage>
</organism>
<evidence type="ECO:0000313" key="1">
    <source>
        <dbReference type="EMBL" id="KAJ9051418.1"/>
    </source>
</evidence>
<reference evidence="1" key="1">
    <citation type="submission" date="2022-04" db="EMBL/GenBank/DDBJ databases">
        <title>Genome of the entomopathogenic fungus Entomophthora muscae.</title>
        <authorList>
            <person name="Elya C."/>
            <person name="Lovett B.R."/>
            <person name="Lee E."/>
            <person name="Macias A.M."/>
            <person name="Hajek A.E."/>
            <person name="De Bivort B.L."/>
            <person name="Kasson M.T."/>
            <person name="De Fine Licht H.H."/>
            <person name="Stajich J.E."/>
        </authorList>
    </citation>
    <scope>NUCLEOTIDE SEQUENCE</scope>
    <source>
        <strain evidence="1">Berkeley</strain>
    </source>
</reference>
<keyword evidence="2" id="KW-1185">Reference proteome</keyword>
<comment type="caution">
    <text evidence="1">The sequence shown here is derived from an EMBL/GenBank/DDBJ whole genome shotgun (WGS) entry which is preliminary data.</text>
</comment>
<name>A0ACC2RMT3_9FUNG</name>
<proteinExistence type="predicted"/>
<gene>
    <name evidence="1" type="ORF">DSO57_1004828</name>
</gene>